<dbReference type="Proteomes" id="UP000015102">
    <property type="component" value="Unassembled WGS sequence"/>
</dbReference>
<dbReference type="AlphaFoldDB" id="T1GK93"/>
<name>T1GK93_MEGSC</name>
<dbReference type="EnsemblMetazoa" id="MESCA003912-RA">
    <property type="protein sequence ID" value="MESCA003912-PA"/>
    <property type="gene ID" value="MESCA003912"/>
</dbReference>
<dbReference type="GO" id="GO:0000281">
    <property type="term" value="P:mitotic cytokinesis"/>
    <property type="evidence" value="ECO:0007669"/>
    <property type="project" value="TreeGrafter"/>
</dbReference>
<accession>T1GK93</accession>
<protein>
    <submittedName>
        <fullName evidence="1">Uncharacterized protein</fullName>
    </submittedName>
</protein>
<dbReference type="STRING" id="36166.T1GK93"/>
<reference evidence="2" key="1">
    <citation type="submission" date="2013-02" db="EMBL/GenBank/DDBJ databases">
        <authorList>
            <person name="Hughes D."/>
        </authorList>
    </citation>
    <scope>NUCLEOTIDE SEQUENCE</scope>
    <source>
        <strain>Durham</strain>
        <strain evidence="2">NC isolate 2 -- Noor lab</strain>
    </source>
</reference>
<sequence>MDIISISTHDEDEKSEGHSQNEKIRICLVGDSATCEKTKKAAYELNVPIIFSETGSEYLFDTEWKTYFVLTDFSGDIFNILSKSRQR</sequence>
<dbReference type="PANTHER" id="PTHR16777:SF2">
    <property type="entry name" value="PROTEIN ECT2"/>
    <property type="match status" value="1"/>
</dbReference>
<dbReference type="GO" id="GO:0005096">
    <property type="term" value="F:GTPase activator activity"/>
    <property type="evidence" value="ECO:0007669"/>
    <property type="project" value="InterPro"/>
</dbReference>
<dbReference type="GO" id="GO:2000431">
    <property type="term" value="P:regulation of cytokinesis, actomyosin contractile ring assembly"/>
    <property type="evidence" value="ECO:0007669"/>
    <property type="project" value="InterPro"/>
</dbReference>
<dbReference type="GO" id="GO:0005938">
    <property type="term" value="C:cell cortex"/>
    <property type="evidence" value="ECO:0007669"/>
    <property type="project" value="TreeGrafter"/>
</dbReference>
<dbReference type="Gene3D" id="3.40.50.10190">
    <property type="entry name" value="BRCT domain"/>
    <property type="match status" value="1"/>
</dbReference>
<dbReference type="EMBL" id="CAQQ02123288">
    <property type="status" value="NOT_ANNOTATED_CDS"/>
    <property type="molecule type" value="Genomic_DNA"/>
</dbReference>
<evidence type="ECO:0000313" key="2">
    <source>
        <dbReference type="Proteomes" id="UP000015102"/>
    </source>
</evidence>
<dbReference type="InterPro" id="IPR026817">
    <property type="entry name" value="Ect2"/>
</dbReference>
<dbReference type="GO" id="GO:0005085">
    <property type="term" value="F:guanyl-nucleotide exchange factor activity"/>
    <property type="evidence" value="ECO:0007669"/>
    <property type="project" value="InterPro"/>
</dbReference>
<dbReference type="GO" id="GO:0005634">
    <property type="term" value="C:nucleus"/>
    <property type="evidence" value="ECO:0007669"/>
    <property type="project" value="InterPro"/>
</dbReference>
<dbReference type="InterPro" id="IPR036420">
    <property type="entry name" value="BRCT_dom_sf"/>
</dbReference>
<dbReference type="PANTHER" id="PTHR16777">
    <property type="entry name" value="PROTEIN ECT2"/>
    <property type="match status" value="1"/>
</dbReference>
<reference evidence="1" key="2">
    <citation type="submission" date="2015-06" db="UniProtKB">
        <authorList>
            <consortium name="EnsemblMetazoa"/>
        </authorList>
    </citation>
    <scope>IDENTIFICATION</scope>
</reference>
<dbReference type="GO" id="GO:0007399">
    <property type="term" value="P:nervous system development"/>
    <property type="evidence" value="ECO:0007669"/>
    <property type="project" value="TreeGrafter"/>
</dbReference>
<keyword evidence="2" id="KW-1185">Reference proteome</keyword>
<dbReference type="HOGENOM" id="CLU_2489747_0_0_1"/>
<evidence type="ECO:0000313" key="1">
    <source>
        <dbReference type="EnsemblMetazoa" id="MESCA003912-PA"/>
    </source>
</evidence>
<proteinExistence type="predicted"/>
<organism evidence="1 2">
    <name type="scientific">Megaselia scalaris</name>
    <name type="common">Humpbacked fly</name>
    <name type="synonym">Phora scalaris</name>
    <dbReference type="NCBI Taxonomy" id="36166"/>
    <lineage>
        <taxon>Eukaryota</taxon>
        <taxon>Metazoa</taxon>
        <taxon>Ecdysozoa</taxon>
        <taxon>Arthropoda</taxon>
        <taxon>Hexapoda</taxon>
        <taxon>Insecta</taxon>
        <taxon>Pterygota</taxon>
        <taxon>Neoptera</taxon>
        <taxon>Endopterygota</taxon>
        <taxon>Diptera</taxon>
        <taxon>Brachycera</taxon>
        <taxon>Muscomorpha</taxon>
        <taxon>Platypezoidea</taxon>
        <taxon>Phoridae</taxon>
        <taxon>Megaseliini</taxon>
        <taxon>Megaselia</taxon>
    </lineage>
</organism>